<keyword evidence="9 13" id="KW-1133">Transmembrane helix</keyword>
<dbReference type="Proteomes" id="UP000008871">
    <property type="component" value="Chromosome"/>
</dbReference>
<reference evidence="15 16" key="1">
    <citation type="journal article" date="2006" name="Nat. Biotechnol.">
        <title>Genome sequence of the ubiquitous hydrocarbon-degrading marine bacterium Alcanivorax borkumensis.</title>
        <authorList>
            <person name="Schneiker S."/>
            <person name="Martins dos Santos V.A.P."/>
            <person name="Bartels D."/>
            <person name="Bekel T."/>
            <person name="Brecht M."/>
            <person name="Buhrmester J."/>
            <person name="Chernikova T.N."/>
            <person name="Denaro R."/>
            <person name="Ferrer M."/>
            <person name="Gertler C."/>
            <person name="Goesmann A."/>
            <person name="Golyshina O.V."/>
            <person name="Kaminski F."/>
            <person name="Khachane A.N."/>
            <person name="Lang S."/>
            <person name="Linke B."/>
            <person name="McHardy A.C."/>
            <person name="Meyer F."/>
            <person name="Nechitaylo T."/>
            <person name="Puehler A."/>
            <person name="Regenhardt D."/>
            <person name="Rupp O."/>
            <person name="Sabirova J.S."/>
            <person name="Selbitschka W."/>
            <person name="Yakimov M.M."/>
            <person name="Timmis K.N."/>
            <person name="Vorhoelter F.-J."/>
            <person name="Weidner S."/>
            <person name="Kaiser O."/>
            <person name="Golyshin P.N."/>
        </authorList>
    </citation>
    <scope>NUCLEOTIDE SEQUENCE [LARGE SCALE GENOMIC DNA]</scope>
    <source>
        <strain evidence="16">ATCC 700651 / DSM 11573 / NCIMB 13689 / SK2</strain>
    </source>
</reference>
<dbReference type="AlphaFoldDB" id="Q0VTM3"/>
<keyword evidence="10" id="KW-0408">Iron</keyword>
<dbReference type="HOGENOM" id="CLU_095321_4_1_6"/>
<proteinExistence type="inferred from homology"/>
<dbReference type="OrthoDB" id="9793784at2"/>
<dbReference type="GO" id="GO:0020037">
    <property type="term" value="F:heme binding"/>
    <property type="evidence" value="ECO:0007669"/>
    <property type="project" value="TreeGrafter"/>
</dbReference>
<dbReference type="eggNOG" id="COG3038">
    <property type="taxonomic scope" value="Bacteria"/>
</dbReference>
<dbReference type="STRING" id="393595.ABO_0037"/>
<dbReference type="Gene3D" id="1.20.950.20">
    <property type="entry name" value="Transmembrane di-heme cytochromes, Chain C"/>
    <property type="match status" value="2"/>
</dbReference>
<dbReference type="RefSeq" id="WP_011587335.1">
    <property type="nucleotide sequence ID" value="NC_008260.1"/>
</dbReference>
<protein>
    <submittedName>
        <fullName evidence="15">Putative cytochrome</fullName>
    </submittedName>
</protein>
<dbReference type="GO" id="GO:0005886">
    <property type="term" value="C:plasma membrane"/>
    <property type="evidence" value="ECO:0007669"/>
    <property type="project" value="UniProtKB-SubCell"/>
</dbReference>
<dbReference type="PANTHER" id="PTHR30529">
    <property type="entry name" value="CYTOCHROME B561"/>
    <property type="match status" value="1"/>
</dbReference>
<evidence type="ECO:0000259" key="14">
    <source>
        <dbReference type="Pfam" id="PF01292"/>
    </source>
</evidence>
<keyword evidence="6 13" id="KW-0812">Transmembrane</keyword>
<feature type="transmembrane region" description="Helical" evidence="13">
    <location>
        <begin position="92"/>
        <end position="111"/>
    </location>
</feature>
<dbReference type="InterPro" id="IPR011577">
    <property type="entry name" value="Cyt_b561_bac/Ni-Hgenase"/>
</dbReference>
<comment type="subcellular location">
    <subcellularLocation>
        <location evidence="2">Cell membrane</location>
        <topology evidence="2">Multi-pass membrane protein</topology>
    </subcellularLocation>
</comment>
<evidence type="ECO:0000256" key="10">
    <source>
        <dbReference type="ARBA" id="ARBA00023004"/>
    </source>
</evidence>
<evidence type="ECO:0000256" key="7">
    <source>
        <dbReference type="ARBA" id="ARBA00022723"/>
    </source>
</evidence>
<dbReference type="InterPro" id="IPR016174">
    <property type="entry name" value="Di-haem_cyt_TM"/>
</dbReference>
<evidence type="ECO:0000256" key="8">
    <source>
        <dbReference type="ARBA" id="ARBA00022982"/>
    </source>
</evidence>
<dbReference type="InterPro" id="IPR052168">
    <property type="entry name" value="Cytochrome_b561_oxidase"/>
</dbReference>
<feature type="transmembrane region" description="Helical" evidence="13">
    <location>
        <begin position="144"/>
        <end position="164"/>
    </location>
</feature>
<keyword evidence="16" id="KW-1185">Reference proteome</keyword>
<organism evidence="15 16">
    <name type="scientific">Alcanivorax borkumensis (strain ATCC 700651 / DSM 11573 / NCIMB 13689 / SK2)</name>
    <dbReference type="NCBI Taxonomy" id="393595"/>
    <lineage>
        <taxon>Bacteria</taxon>
        <taxon>Pseudomonadati</taxon>
        <taxon>Pseudomonadota</taxon>
        <taxon>Gammaproteobacteria</taxon>
        <taxon>Oceanospirillales</taxon>
        <taxon>Alcanivoracaceae</taxon>
        <taxon>Alcanivorax</taxon>
    </lineage>
</organism>
<name>Q0VTM3_ALCBS</name>
<feature type="transmembrane region" description="Helical" evidence="13">
    <location>
        <begin position="12"/>
        <end position="35"/>
    </location>
</feature>
<dbReference type="GO" id="GO:0022904">
    <property type="term" value="P:respiratory electron transport chain"/>
    <property type="evidence" value="ECO:0007669"/>
    <property type="project" value="InterPro"/>
</dbReference>
<dbReference type="EMBL" id="AM286690">
    <property type="protein sequence ID" value="CAL15485.1"/>
    <property type="molecule type" value="Genomic_DNA"/>
</dbReference>
<evidence type="ECO:0000256" key="4">
    <source>
        <dbReference type="ARBA" id="ARBA00022475"/>
    </source>
</evidence>
<evidence type="ECO:0000313" key="16">
    <source>
        <dbReference type="Proteomes" id="UP000008871"/>
    </source>
</evidence>
<keyword evidence="8" id="KW-0249">Electron transport</keyword>
<keyword evidence="7" id="KW-0479">Metal-binding</keyword>
<dbReference type="GO" id="GO:0046872">
    <property type="term" value="F:metal ion binding"/>
    <property type="evidence" value="ECO:0007669"/>
    <property type="project" value="UniProtKB-KW"/>
</dbReference>
<evidence type="ECO:0000256" key="2">
    <source>
        <dbReference type="ARBA" id="ARBA00004651"/>
    </source>
</evidence>
<keyword evidence="11 13" id="KW-0472">Membrane</keyword>
<comment type="cofactor">
    <cofactor evidence="1">
        <name>heme b</name>
        <dbReference type="ChEBI" id="CHEBI:60344"/>
    </cofactor>
</comment>
<sequence length="197" mass="21980">MKLRNDSQRFGAIALLFHWLVALAVIGLFALGFYMVDLGYYDPWYRKGPDLHRSVGVLLFIVMTLRLGWRFISPPPAPLASHKPWEKISAHLTHWALYILLFVAMVSGYLISSADGSSVAVFNWFSVPSVSGHQTGLEDTAGLIHYWVTWAVIGLASVHALAAIKHHFLDRDDTLRRILGLAPRTNPSPSTGTHNYS</sequence>
<evidence type="ECO:0000256" key="11">
    <source>
        <dbReference type="ARBA" id="ARBA00023136"/>
    </source>
</evidence>
<dbReference type="KEGG" id="abo:ABO_0037"/>
<gene>
    <name evidence="15" type="ordered locus">ABO_0037</name>
</gene>
<keyword evidence="5" id="KW-0349">Heme</keyword>
<evidence type="ECO:0000256" key="9">
    <source>
        <dbReference type="ARBA" id="ARBA00022989"/>
    </source>
</evidence>
<feature type="domain" description="Cytochrome b561 bacterial/Ni-hydrogenase" evidence="14">
    <location>
        <begin position="9"/>
        <end position="180"/>
    </location>
</feature>
<keyword evidence="3" id="KW-0813">Transport</keyword>
<comment type="similarity">
    <text evidence="12">Belongs to the cytochrome b561 family.</text>
</comment>
<evidence type="ECO:0000256" key="6">
    <source>
        <dbReference type="ARBA" id="ARBA00022692"/>
    </source>
</evidence>
<dbReference type="SUPFAM" id="SSF81342">
    <property type="entry name" value="Transmembrane di-heme cytochromes"/>
    <property type="match status" value="1"/>
</dbReference>
<accession>Q0VTM3</accession>
<feature type="transmembrane region" description="Helical" evidence="13">
    <location>
        <begin position="55"/>
        <end position="72"/>
    </location>
</feature>
<evidence type="ECO:0000256" key="13">
    <source>
        <dbReference type="SAM" id="Phobius"/>
    </source>
</evidence>
<keyword evidence="4" id="KW-1003">Cell membrane</keyword>
<dbReference type="GO" id="GO:0009055">
    <property type="term" value="F:electron transfer activity"/>
    <property type="evidence" value="ECO:0007669"/>
    <property type="project" value="InterPro"/>
</dbReference>
<dbReference type="Pfam" id="PF01292">
    <property type="entry name" value="Ni_hydr_CYTB"/>
    <property type="match status" value="1"/>
</dbReference>
<evidence type="ECO:0000256" key="5">
    <source>
        <dbReference type="ARBA" id="ARBA00022617"/>
    </source>
</evidence>
<evidence type="ECO:0000256" key="12">
    <source>
        <dbReference type="ARBA" id="ARBA00037975"/>
    </source>
</evidence>
<dbReference type="PANTHER" id="PTHR30529:SF1">
    <property type="entry name" value="CYTOCHROME B561 HOMOLOG 2"/>
    <property type="match status" value="1"/>
</dbReference>
<evidence type="ECO:0000313" key="15">
    <source>
        <dbReference type="EMBL" id="CAL15485.1"/>
    </source>
</evidence>
<evidence type="ECO:0000256" key="3">
    <source>
        <dbReference type="ARBA" id="ARBA00022448"/>
    </source>
</evidence>
<evidence type="ECO:0000256" key="1">
    <source>
        <dbReference type="ARBA" id="ARBA00001970"/>
    </source>
</evidence>